<organism evidence="1">
    <name type="scientific">Lepeophtheirus salmonis</name>
    <name type="common">Salmon louse</name>
    <name type="synonym">Caligus salmonis</name>
    <dbReference type="NCBI Taxonomy" id="72036"/>
    <lineage>
        <taxon>Eukaryota</taxon>
        <taxon>Metazoa</taxon>
        <taxon>Ecdysozoa</taxon>
        <taxon>Arthropoda</taxon>
        <taxon>Crustacea</taxon>
        <taxon>Multicrustacea</taxon>
        <taxon>Hexanauplia</taxon>
        <taxon>Copepoda</taxon>
        <taxon>Siphonostomatoida</taxon>
        <taxon>Caligidae</taxon>
        <taxon>Lepeophtheirus</taxon>
    </lineage>
</organism>
<reference evidence="1" key="1">
    <citation type="submission" date="2014-05" db="EMBL/GenBank/DDBJ databases">
        <authorList>
            <person name="Chronopoulou M."/>
        </authorList>
    </citation>
    <scope>NUCLEOTIDE SEQUENCE</scope>
    <source>
        <tissue evidence="1">Whole organism</tissue>
    </source>
</reference>
<dbReference type="AlphaFoldDB" id="A0A0K2TD13"/>
<name>A0A0K2TD13_LEPSM</name>
<protein>
    <submittedName>
        <fullName evidence="1">Uncharacterized protein</fullName>
    </submittedName>
</protein>
<evidence type="ECO:0000313" key="1">
    <source>
        <dbReference type="EMBL" id="CDW23888.1"/>
    </source>
</evidence>
<sequence>MAPLIRTIPMSNLLFEFYRVFKNFHLL</sequence>
<accession>A0A0K2TD13</accession>
<proteinExistence type="predicted"/>
<dbReference type="EMBL" id="HACA01006527">
    <property type="protein sequence ID" value="CDW23888.1"/>
    <property type="molecule type" value="Transcribed_RNA"/>
</dbReference>